<dbReference type="OrthoDB" id="515110at2"/>
<organism evidence="1 2">
    <name type="scientific">Chryseobacterium indologenes</name>
    <name type="common">Flavobacterium indologenes</name>
    <dbReference type="NCBI Taxonomy" id="253"/>
    <lineage>
        <taxon>Bacteria</taxon>
        <taxon>Pseudomonadati</taxon>
        <taxon>Bacteroidota</taxon>
        <taxon>Flavobacteriia</taxon>
        <taxon>Flavobacteriales</taxon>
        <taxon>Weeksellaceae</taxon>
        <taxon>Chryseobacterium group</taxon>
        <taxon>Chryseobacterium</taxon>
    </lineage>
</organism>
<dbReference type="SUPFAM" id="SSF160631">
    <property type="entry name" value="SMI1/KNR4-like"/>
    <property type="match status" value="1"/>
</dbReference>
<sequence>MDNLQKIKILYSLPEEEYFGFSEKEVSILEEKLHTALPGELKNYYLTLGENENINYSYNRLLKPANEVGFSEDRYLMIFEENQAVVSWGIKEDDLKLDNPPVWGNSGTEENPDWYLEATTTTNFFLLMAVYNGTFGGLKYNANYFGEVEPEIIRLINENWTLVKEISYEKQKVYTREYCDVVSLSLDDEGNCSAIFIGTGSQERFDTILNSIDVDWSYTSYEDEDCADEWE</sequence>
<accession>A0A0N0IUB6</accession>
<dbReference type="RefSeq" id="WP_062702711.1">
    <property type="nucleotide sequence ID" value="NZ_LJOD01000018.1"/>
</dbReference>
<protein>
    <recommendedName>
        <fullName evidence="3">SMI1/KNR4 family protein</fullName>
    </recommendedName>
</protein>
<dbReference type="Proteomes" id="UP000037953">
    <property type="component" value="Unassembled WGS sequence"/>
</dbReference>
<dbReference type="InterPro" id="IPR037883">
    <property type="entry name" value="Knr4/Smi1-like_sf"/>
</dbReference>
<evidence type="ECO:0000313" key="1">
    <source>
        <dbReference type="EMBL" id="KPE49454.1"/>
    </source>
</evidence>
<reference evidence="2" key="2">
    <citation type="submission" date="2015-09" db="EMBL/GenBank/DDBJ databases">
        <title>Draft genome sequence of a multidrug-resistant Chryseobacterium indologenes isolate from Malaysia.</title>
        <authorList>
            <person name="Yu C.Y."/>
            <person name="Ang G.Y."/>
            <person name="Chan K.-G."/>
        </authorList>
    </citation>
    <scope>NUCLEOTIDE SEQUENCE [LARGE SCALE GENOMIC DNA]</scope>
    <source>
        <strain evidence="2">CI_885</strain>
    </source>
</reference>
<dbReference type="EMBL" id="LJOD01000018">
    <property type="protein sequence ID" value="KPE49454.1"/>
    <property type="molecule type" value="Genomic_DNA"/>
</dbReference>
<proteinExistence type="predicted"/>
<gene>
    <name evidence="1" type="ORF">AOB46_20030</name>
</gene>
<name>A0A0N0IUB6_CHRID</name>
<comment type="caution">
    <text evidence="1">The sequence shown here is derived from an EMBL/GenBank/DDBJ whole genome shotgun (WGS) entry which is preliminary data.</text>
</comment>
<dbReference type="AlphaFoldDB" id="A0A0N0IUB6"/>
<dbReference type="PATRIC" id="fig|253.9.peg.1980"/>
<evidence type="ECO:0000313" key="2">
    <source>
        <dbReference type="Proteomes" id="UP000037953"/>
    </source>
</evidence>
<reference evidence="1 2" key="1">
    <citation type="journal article" date="2015" name="Genom Data">
        <title>Draft genome sequence of a multidrug-resistant Chryseobacterium indologenes isolate from Malaysia.</title>
        <authorList>
            <person name="Yu C.Y."/>
            <person name="Ang G.Y."/>
            <person name="Cheng H.J."/>
            <person name="Cheong Y.M."/>
            <person name="Yin W.F."/>
            <person name="Chan K.G."/>
        </authorList>
    </citation>
    <scope>NUCLEOTIDE SEQUENCE [LARGE SCALE GENOMIC DNA]</scope>
    <source>
        <strain evidence="1 2">CI_885</strain>
    </source>
</reference>
<evidence type="ECO:0008006" key="3">
    <source>
        <dbReference type="Google" id="ProtNLM"/>
    </source>
</evidence>